<evidence type="ECO:0000313" key="15">
    <source>
        <dbReference type="Proteomes" id="UP001078443"/>
    </source>
</evidence>
<keyword evidence="4 11" id="KW-0812">Transmembrane</keyword>
<feature type="domain" description="Methyl-accepting transducer" evidence="12">
    <location>
        <begin position="379"/>
        <end position="636"/>
    </location>
</feature>
<dbReference type="InterPro" id="IPR004089">
    <property type="entry name" value="MCPsignal_dom"/>
</dbReference>
<dbReference type="Gene3D" id="1.10.287.950">
    <property type="entry name" value="Methyl-accepting chemotaxis protein"/>
    <property type="match status" value="1"/>
</dbReference>
<dbReference type="Pfam" id="PF02743">
    <property type="entry name" value="dCache_1"/>
    <property type="match status" value="1"/>
</dbReference>
<dbReference type="PANTHER" id="PTHR32089">
    <property type="entry name" value="METHYL-ACCEPTING CHEMOTAXIS PROTEIN MCPB"/>
    <property type="match status" value="1"/>
</dbReference>
<gene>
    <name evidence="14" type="ORF">OW763_09470</name>
</gene>
<comment type="subcellular location">
    <subcellularLocation>
        <location evidence="1">Cell membrane</location>
        <topology evidence="1">Multi-pass membrane protein</topology>
    </subcellularLocation>
</comment>
<name>A0ABT4D010_9CLOT</name>
<reference evidence="14" key="1">
    <citation type="submission" date="2022-12" db="EMBL/GenBank/DDBJ databases">
        <authorList>
            <person name="Wang J."/>
        </authorList>
    </citation>
    <scope>NUCLEOTIDE SEQUENCE</scope>
    <source>
        <strain evidence="14">HY-45-18</strain>
    </source>
</reference>
<dbReference type="InterPro" id="IPR033479">
    <property type="entry name" value="dCache_1"/>
</dbReference>
<dbReference type="SUPFAM" id="SSF58104">
    <property type="entry name" value="Methyl-accepting chemotaxis protein (MCP) signaling domain"/>
    <property type="match status" value="1"/>
</dbReference>
<evidence type="ECO:0000256" key="9">
    <source>
        <dbReference type="PROSITE-ProRule" id="PRU00284"/>
    </source>
</evidence>
<evidence type="ECO:0000256" key="6">
    <source>
        <dbReference type="ARBA" id="ARBA00023136"/>
    </source>
</evidence>
<comment type="caution">
    <text evidence="14">The sequence shown here is derived from an EMBL/GenBank/DDBJ whole genome shotgun (WGS) entry which is preliminary data.</text>
</comment>
<dbReference type="SUPFAM" id="SSF103190">
    <property type="entry name" value="Sensory domain-like"/>
    <property type="match status" value="1"/>
</dbReference>
<dbReference type="PROSITE" id="PS50111">
    <property type="entry name" value="CHEMOTAXIS_TRANSDUC_2"/>
    <property type="match status" value="1"/>
</dbReference>
<accession>A0ABT4D010</accession>
<dbReference type="PROSITE" id="PS50885">
    <property type="entry name" value="HAMP"/>
    <property type="match status" value="1"/>
</dbReference>
<evidence type="ECO:0000256" key="10">
    <source>
        <dbReference type="SAM" id="Coils"/>
    </source>
</evidence>
<feature type="transmembrane region" description="Helical" evidence="11">
    <location>
        <begin position="287"/>
        <end position="307"/>
    </location>
</feature>
<keyword evidence="5 11" id="KW-1133">Transmembrane helix</keyword>
<proteinExistence type="inferred from homology"/>
<dbReference type="EMBL" id="JAPQER010000003">
    <property type="protein sequence ID" value="MCY6484569.1"/>
    <property type="molecule type" value="Genomic_DNA"/>
</dbReference>
<dbReference type="InterPro" id="IPR029151">
    <property type="entry name" value="Sensor-like_sf"/>
</dbReference>
<dbReference type="CDD" id="cd11386">
    <property type="entry name" value="MCP_signal"/>
    <property type="match status" value="1"/>
</dbReference>
<evidence type="ECO:0000256" key="2">
    <source>
        <dbReference type="ARBA" id="ARBA00022475"/>
    </source>
</evidence>
<evidence type="ECO:0000256" key="8">
    <source>
        <dbReference type="ARBA" id="ARBA00029447"/>
    </source>
</evidence>
<dbReference type="SMART" id="SM00304">
    <property type="entry name" value="HAMP"/>
    <property type="match status" value="2"/>
</dbReference>
<evidence type="ECO:0000259" key="12">
    <source>
        <dbReference type="PROSITE" id="PS50111"/>
    </source>
</evidence>
<dbReference type="InterPro" id="IPR003660">
    <property type="entry name" value="HAMP_dom"/>
</dbReference>
<evidence type="ECO:0000256" key="5">
    <source>
        <dbReference type="ARBA" id="ARBA00022989"/>
    </source>
</evidence>
<keyword evidence="3" id="KW-0145">Chemotaxis</keyword>
<dbReference type="CDD" id="cd06225">
    <property type="entry name" value="HAMP"/>
    <property type="match status" value="1"/>
</dbReference>
<sequence length="665" mass="73254">MKLGIKYKLMIMFILLISIPLFTLGTMTHIKSKKVLKSDLEKSTLEIITQSKSSINNYLKGYENSLKQMSYEPNIQQILNRSESLPWMIKDLEGFSKGHKNILNIYLGTKDKKFISWPQVEPDSNYDPTSRLWYQEAVKQNGLIWTDIYEDAFKDCLVITAAIPVYNSYNNNEFVGVLGLDIPLDILSEEINSIKIGKQGYVFLLDKNNTVITHKNKDLISTDFTQNEIINAVNIKSEGYVEYEWEENGVIIDKFASFTKLDKVGWSIIGSMYITEIDESINGIFKINLTIGILSLIIAILISILFANRTTRPLKYLLEDMEKVKKGDFTVRCNIKSKDEVGTLGDGFNIMLESVGNLINNVQNVSKGLNSSAQNLAANSAETSASAEGITRAIEEISTGAVEQAGDAETCAQLTYNISEKFNDLSNNANQISDVTNKATNANSDGFKAVEELHVKTDSNTKAIQKIEVAIIALNNNASNISSILDTINSISDQTNLLALNASIEAARAGEAGKGFAVVADEIRKLAEGSQYATDEIKQIITNIQSDSSNTVNIMNEVKAISNEQSTAVDEVNTSFDKISNSIENITAKIELMTQFVNLLNGDKESLVSSIQNISSISQETAASSEEVTASIEQQSSAIEEVANAADSLNELAAKLNEELSKFKI</sequence>
<dbReference type="PANTHER" id="PTHR32089:SF112">
    <property type="entry name" value="LYSOZYME-LIKE PROTEIN-RELATED"/>
    <property type="match status" value="1"/>
</dbReference>
<dbReference type="RefSeq" id="WP_268040874.1">
    <property type="nucleotide sequence ID" value="NZ_JAPQER010000003.1"/>
</dbReference>
<evidence type="ECO:0000256" key="7">
    <source>
        <dbReference type="ARBA" id="ARBA00023224"/>
    </source>
</evidence>
<dbReference type="CDD" id="cd12912">
    <property type="entry name" value="PDC2_MCP_like"/>
    <property type="match status" value="1"/>
</dbReference>
<comment type="similarity">
    <text evidence="8">Belongs to the methyl-accepting chemotaxis (MCP) protein family.</text>
</comment>
<evidence type="ECO:0000256" key="1">
    <source>
        <dbReference type="ARBA" id="ARBA00004651"/>
    </source>
</evidence>
<feature type="coiled-coil region" evidence="10">
    <location>
        <begin position="632"/>
        <end position="662"/>
    </location>
</feature>
<feature type="domain" description="HAMP" evidence="13">
    <location>
        <begin position="308"/>
        <end position="360"/>
    </location>
</feature>
<dbReference type="Proteomes" id="UP001078443">
    <property type="component" value="Unassembled WGS sequence"/>
</dbReference>
<keyword evidence="10" id="KW-0175">Coiled coil</keyword>
<evidence type="ECO:0000259" key="13">
    <source>
        <dbReference type="PROSITE" id="PS50885"/>
    </source>
</evidence>
<organism evidence="14 15">
    <name type="scientific">Clostridium aestuarii</name>
    <dbReference type="NCBI Taxonomy" id="338193"/>
    <lineage>
        <taxon>Bacteria</taxon>
        <taxon>Bacillati</taxon>
        <taxon>Bacillota</taxon>
        <taxon>Clostridia</taxon>
        <taxon>Eubacteriales</taxon>
        <taxon>Clostridiaceae</taxon>
        <taxon>Clostridium</taxon>
    </lineage>
</organism>
<dbReference type="Pfam" id="PF00015">
    <property type="entry name" value="MCPsignal"/>
    <property type="match status" value="1"/>
</dbReference>
<dbReference type="Gene3D" id="3.30.450.20">
    <property type="entry name" value="PAS domain"/>
    <property type="match status" value="1"/>
</dbReference>
<dbReference type="SMART" id="SM00283">
    <property type="entry name" value="MA"/>
    <property type="match status" value="1"/>
</dbReference>
<dbReference type="CDD" id="cd18773">
    <property type="entry name" value="PDC1_HK_sensor"/>
    <property type="match status" value="1"/>
</dbReference>
<evidence type="ECO:0000256" key="11">
    <source>
        <dbReference type="SAM" id="Phobius"/>
    </source>
</evidence>
<evidence type="ECO:0000256" key="4">
    <source>
        <dbReference type="ARBA" id="ARBA00022692"/>
    </source>
</evidence>
<dbReference type="Gene3D" id="6.10.340.10">
    <property type="match status" value="1"/>
</dbReference>
<keyword evidence="7 9" id="KW-0807">Transducer</keyword>
<protein>
    <submittedName>
        <fullName evidence="14">Methyl-accepting chemotaxis protein</fullName>
    </submittedName>
</protein>
<keyword evidence="2" id="KW-1003">Cell membrane</keyword>
<keyword evidence="15" id="KW-1185">Reference proteome</keyword>
<evidence type="ECO:0000256" key="3">
    <source>
        <dbReference type="ARBA" id="ARBA00022500"/>
    </source>
</evidence>
<keyword evidence="6 11" id="KW-0472">Membrane</keyword>
<dbReference type="Pfam" id="PF00672">
    <property type="entry name" value="HAMP"/>
    <property type="match status" value="1"/>
</dbReference>
<evidence type="ECO:0000313" key="14">
    <source>
        <dbReference type="EMBL" id="MCY6484569.1"/>
    </source>
</evidence>